<keyword evidence="1 4" id="KW-0489">Methyltransferase</keyword>
<keyword evidence="5" id="KW-1185">Reference proteome</keyword>
<dbReference type="PANTHER" id="PTHR43861:SF1">
    <property type="entry name" value="TRANS-ACONITATE 2-METHYLTRANSFERASE"/>
    <property type="match status" value="1"/>
</dbReference>
<name>A0A1T5HUE4_9BACT</name>
<protein>
    <submittedName>
        <fullName evidence="4">Methyltransferase domain-containing protein</fullName>
    </submittedName>
</protein>
<organism evidence="4 5">
    <name type="scientific">Alkalitalea saponilacus</name>
    <dbReference type="NCBI Taxonomy" id="889453"/>
    <lineage>
        <taxon>Bacteria</taxon>
        <taxon>Pseudomonadati</taxon>
        <taxon>Bacteroidota</taxon>
        <taxon>Bacteroidia</taxon>
        <taxon>Marinilabiliales</taxon>
        <taxon>Marinilabiliaceae</taxon>
        <taxon>Alkalitalea</taxon>
    </lineage>
</organism>
<accession>A0A1T5HUE4</accession>
<dbReference type="Gene3D" id="3.40.50.150">
    <property type="entry name" value="Vaccinia Virus protein VP39"/>
    <property type="match status" value="1"/>
</dbReference>
<evidence type="ECO:0000256" key="2">
    <source>
        <dbReference type="ARBA" id="ARBA00022679"/>
    </source>
</evidence>
<dbReference type="PANTHER" id="PTHR43861">
    <property type="entry name" value="TRANS-ACONITATE 2-METHYLTRANSFERASE-RELATED"/>
    <property type="match status" value="1"/>
</dbReference>
<sequence>MTTEVRQNDTIETFNKTSKRYQEKFMTMDLYNDTFDKYCNLIEKSNAEIFEIGTGPGNITRYLNTKRPDFKIFGIDLAPNMIELAKINNPSADFKIMDCKEIGTIERKFDGVMCGFCAPFLSKVELKSLINDTSGLLVQSGMLYLSTMEDDYNKSGFETTSFSGNDRVYIYYHQSDYLVECLNESGFEIVDIERKDYPESDGTFLTDMIVIAKKK</sequence>
<feature type="domain" description="Methyltransferase" evidence="3">
    <location>
        <begin position="49"/>
        <end position="141"/>
    </location>
</feature>
<dbReference type="OrthoDB" id="9789123at2"/>
<dbReference type="KEGG" id="asx:CDL62_15020"/>
<dbReference type="Pfam" id="PF13649">
    <property type="entry name" value="Methyltransf_25"/>
    <property type="match status" value="1"/>
</dbReference>
<dbReference type="EMBL" id="FUYV01000068">
    <property type="protein sequence ID" value="SKC24285.1"/>
    <property type="molecule type" value="Genomic_DNA"/>
</dbReference>
<keyword evidence="2 4" id="KW-0808">Transferase</keyword>
<dbReference type="GO" id="GO:0008168">
    <property type="term" value="F:methyltransferase activity"/>
    <property type="evidence" value="ECO:0007669"/>
    <property type="project" value="UniProtKB-KW"/>
</dbReference>
<dbReference type="InterPro" id="IPR041698">
    <property type="entry name" value="Methyltransf_25"/>
</dbReference>
<evidence type="ECO:0000313" key="4">
    <source>
        <dbReference type="EMBL" id="SKC24285.1"/>
    </source>
</evidence>
<evidence type="ECO:0000313" key="5">
    <source>
        <dbReference type="Proteomes" id="UP000191055"/>
    </source>
</evidence>
<reference evidence="4 5" key="1">
    <citation type="submission" date="2017-02" db="EMBL/GenBank/DDBJ databases">
        <authorList>
            <person name="Peterson S.W."/>
        </authorList>
    </citation>
    <scope>NUCLEOTIDE SEQUENCE [LARGE SCALE GENOMIC DNA]</scope>
    <source>
        <strain evidence="4 5">DSM 24412</strain>
    </source>
</reference>
<evidence type="ECO:0000256" key="1">
    <source>
        <dbReference type="ARBA" id="ARBA00022603"/>
    </source>
</evidence>
<dbReference type="AlphaFoldDB" id="A0A1T5HUE4"/>
<dbReference type="GO" id="GO:0032259">
    <property type="term" value="P:methylation"/>
    <property type="evidence" value="ECO:0007669"/>
    <property type="project" value="UniProtKB-KW"/>
</dbReference>
<dbReference type="SUPFAM" id="SSF53335">
    <property type="entry name" value="S-adenosyl-L-methionine-dependent methyltransferases"/>
    <property type="match status" value="1"/>
</dbReference>
<proteinExistence type="predicted"/>
<dbReference type="STRING" id="889453.SAMN03080601_03584"/>
<evidence type="ECO:0000259" key="3">
    <source>
        <dbReference type="Pfam" id="PF13649"/>
    </source>
</evidence>
<dbReference type="InterPro" id="IPR029063">
    <property type="entry name" value="SAM-dependent_MTases_sf"/>
</dbReference>
<gene>
    <name evidence="4" type="ORF">SAMN03080601_03584</name>
</gene>
<dbReference type="RefSeq" id="WP_079559214.1">
    <property type="nucleotide sequence ID" value="NZ_CP021904.1"/>
</dbReference>
<dbReference type="Proteomes" id="UP000191055">
    <property type="component" value="Unassembled WGS sequence"/>
</dbReference>
<dbReference type="CDD" id="cd02440">
    <property type="entry name" value="AdoMet_MTases"/>
    <property type="match status" value="1"/>
</dbReference>